<evidence type="ECO:0000256" key="9">
    <source>
        <dbReference type="ARBA" id="ARBA00022748"/>
    </source>
</evidence>
<keyword evidence="8 12" id="KW-0812">Transmembrane</keyword>
<sequence length="47" mass="5381">MPDLGKYAFEVLMAYGVSIAMLLALVLVSWRRATRVRAQWEKIKKNG</sequence>
<dbReference type="Pfam" id="PF04995">
    <property type="entry name" value="CcmD"/>
    <property type="match status" value="1"/>
</dbReference>
<evidence type="ECO:0000313" key="13">
    <source>
        <dbReference type="EMBL" id="PUB13183.1"/>
    </source>
</evidence>
<reference evidence="13 14" key="1">
    <citation type="submission" date="2018-04" db="EMBL/GenBank/DDBJ databases">
        <title>Genomic Encyclopedia of Archaeal and Bacterial Type Strains, Phase II (KMG-II): from individual species to whole genera.</title>
        <authorList>
            <person name="Goeker M."/>
        </authorList>
    </citation>
    <scope>NUCLEOTIDE SEQUENCE [LARGE SCALE GENOMIC DNA]</scope>
    <source>
        <strain evidence="13 14">DSM 29955</strain>
    </source>
</reference>
<keyword evidence="6 12" id="KW-1003">Cell membrane</keyword>
<evidence type="ECO:0000256" key="1">
    <source>
        <dbReference type="ARBA" id="ARBA00002442"/>
    </source>
</evidence>
<comment type="caution">
    <text evidence="13">The sequence shown here is derived from an EMBL/GenBank/DDBJ whole genome shotgun (WGS) entry which is preliminary data.</text>
</comment>
<evidence type="ECO:0000256" key="7">
    <source>
        <dbReference type="ARBA" id="ARBA00022519"/>
    </source>
</evidence>
<gene>
    <name evidence="13" type="ORF">C8N45_108104</name>
</gene>
<comment type="similarity">
    <text evidence="3 12">Belongs to the CcmD/CycX/HelD family.</text>
</comment>
<dbReference type="NCBIfam" id="TIGR03141">
    <property type="entry name" value="cytochro_ccmD"/>
    <property type="match status" value="1"/>
</dbReference>
<feature type="transmembrane region" description="Helical" evidence="12">
    <location>
        <begin position="12"/>
        <end position="30"/>
    </location>
</feature>
<name>A0A2T6KDU9_9RHOB</name>
<dbReference type="EMBL" id="QBUD01000008">
    <property type="protein sequence ID" value="PUB13183.1"/>
    <property type="molecule type" value="Genomic_DNA"/>
</dbReference>
<keyword evidence="5 12" id="KW-0813">Transport</keyword>
<evidence type="ECO:0000256" key="5">
    <source>
        <dbReference type="ARBA" id="ARBA00022448"/>
    </source>
</evidence>
<comment type="function">
    <text evidence="1 12">Required for the export of heme to the periplasm for the biogenesis of c-type cytochromes.</text>
</comment>
<dbReference type="Proteomes" id="UP000244523">
    <property type="component" value="Unassembled WGS sequence"/>
</dbReference>
<evidence type="ECO:0000256" key="6">
    <source>
        <dbReference type="ARBA" id="ARBA00022475"/>
    </source>
</evidence>
<dbReference type="GO" id="GO:0005886">
    <property type="term" value="C:plasma membrane"/>
    <property type="evidence" value="ECO:0007669"/>
    <property type="project" value="UniProtKB-SubCell"/>
</dbReference>
<keyword evidence="10 12" id="KW-1133">Transmembrane helix</keyword>
<evidence type="ECO:0000256" key="4">
    <source>
        <dbReference type="ARBA" id="ARBA00016461"/>
    </source>
</evidence>
<dbReference type="GO" id="GO:0015886">
    <property type="term" value="P:heme transport"/>
    <property type="evidence" value="ECO:0007669"/>
    <property type="project" value="InterPro"/>
</dbReference>
<evidence type="ECO:0000256" key="12">
    <source>
        <dbReference type="RuleBase" id="RU363101"/>
    </source>
</evidence>
<keyword evidence="11 12" id="KW-0472">Membrane</keyword>
<keyword evidence="7 12" id="KW-0997">Cell inner membrane</keyword>
<evidence type="ECO:0000256" key="11">
    <source>
        <dbReference type="ARBA" id="ARBA00023136"/>
    </source>
</evidence>
<keyword evidence="14" id="KW-1185">Reference proteome</keyword>
<organism evidence="13 14">
    <name type="scientific">Yoonia sediminilitoris</name>
    <dbReference type="NCBI Taxonomy" id="1286148"/>
    <lineage>
        <taxon>Bacteria</taxon>
        <taxon>Pseudomonadati</taxon>
        <taxon>Pseudomonadota</taxon>
        <taxon>Alphaproteobacteria</taxon>
        <taxon>Rhodobacterales</taxon>
        <taxon>Paracoccaceae</taxon>
        <taxon>Yoonia</taxon>
    </lineage>
</organism>
<dbReference type="OrthoDB" id="7874534at2"/>
<evidence type="ECO:0000256" key="2">
    <source>
        <dbReference type="ARBA" id="ARBA00004377"/>
    </source>
</evidence>
<evidence type="ECO:0000256" key="3">
    <source>
        <dbReference type="ARBA" id="ARBA00008741"/>
    </source>
</evidence>
<dbReference type="GO" id="GO:0017004">
    <property type="term" value="P:cytochrome complex assembly"/>
    <property type="evidence" value="ECO:0007669"/>
    <property type="project" value="UniProtKB-KW"/>
</dbReference>
<protein>
    <recommendedName>
        <fullName evidence="4 12">Heme exporter protein D</fullName>
    </recommendedName>
</protein>
<proteinExistence type="inferred from homology"/>
<accession>A0A2T6KDU9</accession>
<dbReference type="InterPro" id="IPR007078">
    <property type="entry name" value="Haem_export_protD_CcmD"/>
</dbReference>
<evidence type="ECO:0000256" key="8">
    <source>
        <dbReference type="ARBA" id="ARBA00022692"/>
    </source>
</evidence>
<evidence type="ECO:0000256" key="10">
    <source>
        <dbReference type="ARBA" id="ARBA00022989"/>
    </source>
</evidence>
<dbReference type="RefSeq" id="WP_108387057.1">
    <property type="nucleotide sequence ID" value="NZ_QBUD01000008.1"/>
</dbReference>
<evidence type="ECO:0000313" key="14">
    <source>
        <dbReference type="Proteomes" id="UP000244523"/>
    </source>
</evidence>
<keyword evidence="9 12" id="KW-0201">Cytochrome c-type biogenesis</keyword>
<comment type="subcellular location">
    <subcellularLocation>
        <location evidence="2 12">Cell inner membrane</location>
        <topology evidence="2 12">Single-pass membrane protein</topology>
    </subcellularLocation>
</comment>
<dbReference type="AlphaFoldDB" id="A0A2T6KDU9"/>